<dbReference type="SUPFAM" id="SSF53474">
    <property type="entry name" value="alpha/beta-Hydrolases"/>
    <property type="match status" value="1"/>
</dbReference>
<reference evidence="2" key="1">
    <citation type="submission" date="2020-04" db="EMBL/GenBank/DDBJ databases">
        <title>Analysis of mating type loci in Filobasidium floriforme.</title>
        <authorList>
            <person name="Nowrousian M."/>
        </authorList>
    </citation>
    <scope>NUCLEOTIDE SEQUENCE</scope>
    <source>
        <strain evidence="2">CBS 6242</strain>
    </source>
</reference>
<dbReference type="InterPro" id="IPR002925">
    <property type="entry name" value="Dienelactn_hydro"/>
</dbReference>
<dbReference type="Gene3D" id="3.40.50.1820">
    <property type="entry name" value="alpha/beta hydrolase"/>
    <property type="match status" value="1"/>
</dbReference>
<dbReference type="AlphaFoldDB" id="A0A8K0NRU1"/>
<evidence type="ECO:0000259" key="1">
    <source>
        <dbReference type="Pfam" id="PF01738"/>
    </source>
</evidence>
<dbReference type="GO" id="GO:0016787">
    <property type="term" value="F:hydrolase activity"/>
    <property type="evidence" value="ECO:0007669"/>
    <property type="project" value="InterPro"/>
</dbReference>
<dbReference type="OrthoDB" id="17560at2759"/>
<dbReference type="Pfam" id="PF01738">
    <property type="entry name" value="DLH"/>
    <property type="match status" value="1"/>
</dbReference>
<protein>
    <recommendedName>
        <fullName evidence="1">Dienelactone hydrolase domain-containing protein</fullName>
    </recommendedName>
</protein>
<feature type="domain" description="Dienelactone hydrolase" evidence="1">
    <location>
        <begin position="28"/>
        <end position="251"/>
    </location>
</feature>
<organism evidence="2 3">
    <name type="scientific">Filobasidium floriforme</name>
    <dbReference type="NCBI Taxonomy" id="5210"/>
    <lineage>
        <taxon>Eukaryota</taxon>
        <taxon>Fungi</taxon>
        <taxon>Dikarya</taxon>
        <taxon>Basidiomycota</taxon>
        <taxon>Agaricomycotina</taxon>
        <taxon>Tremellomycetes</taxon>
        <taxon>Filobasidiales</taxon>
        <taxon>Filobasidiaceae</taxon>
        <taxon>Filobasidium</taxon>
    </lineage>
</organism>
<evidence type="ECO:0000313" key="3">
    <source>
        <dbReference type="Proteomes" id="UP000812966"/>
    </source>
</evidence>
<evidence type="ECO:0000313" key="2">
    <source>
        <dbReference type="EMBL" id="KAG7562174.1"/>
    </source>
</evidence>
<accession>A0A8K0NRU1</accession>
<sequence length="253" mass="27924">MSLCKDCTIATVWEGTPEGKTVKYGPTDVYIAEPKQGAGDKSKAVLLLTDVFGLGLVNNKLLADDWARAGYYTYVPDLFDGDYLTDARKGDPKFDLMGFIGAHGEDVTHKILDPFVAKLKEDGITSFAALGYCFGARYVFNLSFTNSITVGVVNHPSLLRVPDDLNKLSQLSPAVPMLFNTCEVDQMYPAEAQAKGDEILGNGSKEGKAYKRNYYDGCTHGFAVRGDIKDEKVKFGKEDSFKQSVEWLKKHDF</sequence>
<gene>
    <name evidence="2" type="ORF">FFLO_02359</name>
</gene>
<comment type="caution">
    <text evidence="2">The sequence shown here is derived from an EMBL/GenBank/DDBJ whole genome shotgun (WGS) entry which is preliminary data.</text>
</comment>
<dbReference type="InterPro" id="IPR029058">
    <property type="entry name" value="AB_hydrolase_fold"/>
</dbReference>
<keyword evidence="3" id="KW-1185">Reference proteome</keyword>
<proteinExistence type="predicted"/>
<dbReference type="EMBL" id="JABELV010000037">
    <property type="protein sequence ID" value="KAG7562174.1"/>
    <property type="molecule type" value="Genomic_DNA"/>
</dbReference>
<name>A0A8K0NRU1_9TREE</name>
<dbReference type="PANTHER" id="PTHR17630:SF44">
    <property type="entry name" value="PROTEIN AIM2"/>
    <property type="match status" value="1"/>
</dbReference>
<dbReference type="Proteomes" id="UP000812966">
    <property type="component" value="Unassembled WGS sequence"/>
</dbReference>
<dbReference type="PANTHER" id="PTHR17630">
    <property type="entry name" value="DIENELACTONE HYDROLASE"/>
    <property type="match status" value="1"/>
</dbReference>